<reference evidence="1 2" key="1">
    <citation type="journal article" date="2020" name="Microorganisms">
        <title>Osmotic Adaptation and Compatible Solute Biosynthesis of Phototrophic Bacteria as Revealed from Genome Analyses.</title>
        <authorList>
            <person name="Imhoff J.F."/>
            <person name="Rahn T."/>
            <person name="Kunzel S."/>
            <person name="Keller A."/>
            <person name="Neulinger S.C."/>
        </authorList>
    </citation>
    <scope>NUCLEOTIDE SEQUENCE [LARGE SCALE GENOMIC DNA]</scope>
    <source>
        <strain evidence="1 2">DSM 21303</strain>
    </source>
</reference>
<organism evidence="1 2">
    <name type="scientific">Thiocapsa imhoffii</name>
    <dbReference type="NCBI Taxonomy" id="382777"/>
    <lineage>
        <taxon>Bacteria</taxon>
        <taxon>Pseudomonadati</taxon>
        <taxon>Pseudomonadota</taxon>
        <taxon>Gammaproteobacteria</taxon>
        <taxon>Chromatiales</taxon>
        <taxon>Chromatiaceae</taxon>
        <taxon>Thiocapsa</taxon>
    </lineage>
</organism>
<dbReference type="AlphaFoldDB" id="A0A9X1BA92"/>
<comment type="caution">
    <text evidence="1">The sequence shown here is derived from an EMBL/GenBank/DDBJ whole genome shotgun (WGS) entry which is preliminary data.</text>
</comment>
<protein>
    <submittedName>
        <fullName evidence="1">Uncharacterized protein</fullName>
    </submittedName>
</protein>
<gene>
    <name evidence="1" type="ORF">CKO25_14710</name>
</gene>
<name>A0A9X1BA92_9GAMM</name>
<dbReference type="EMBL" id="NRSD01000016">
    <property type="protein sequence ID" value="MBK1645875.1"/>
    <property type="molecule type" value="Genomic_DNA"/>
</dbReference>
<evidence type="ECO:0000313" key="2">
    <source>
        <dbReference type="Proteomes" id="UP001138802"/>
    </source>
</evidence>
<dbReference type="RefSeq" id="WP_200388684.1">
    <property type="nucleotide sequence ID" value="NZ_NRSD01000016.1"/>
</dbReference>
<proteinExistence type="predicted"/>
<dbReference type="Proteomes" id="UP001138802">
    <property type="component" value="Unassembled WGS sequence"/>
</dbReference>
<evidence type="ECO:0000313" key="1">
    <source>
        <dbReference type="EMBL" id="MBK1645875.1"/>
    </source>
</evidence>
<sequence>MPHRLSVLVLDRQGRPVSATKVSVNIKGILSGGFLDAFTDSSGHATLQTAGDYPRSRELTIYVKQQSFGPFPIGGGSYTVNLR</sequence>
<keyword evidence="2" id="KW-1185">Reference proteome</keyword>
<accession>A0A9X1BA92</accession>